<evidence type="ECO:0000259" key="11">
    <source>
        <dbReference type="PROSITE" id="PS50928"/>
    </source>
</evidence>
<comment type="subcellular location">
    <subcellularLocation>
        <location evidence="9">Cell membrane</location>
        <topology evidence="9">Multi-pass membrane protein</topology>
    </subcellularLocation>
    <subcellularLocation>
        <location evidence="1">Membrane</location>
        <topology evidence="1">Multi-pass membrane protein</topology>
    </subcellularLocation>
</comment>
<keyword evidence="6 9" id="KW-0472">Membrane</keyword>
<evidence type="ECO:0000256" key="2">
    <source>
        <dbReference type="ARBA" id="ARBA00022448"/>
    </source>
</evidence>
<dbReference type="Gene3D" id="3.40.190.10">
    <property type="entry name" value="Periplasmic binding protein-like II"/>
    <property type="match status" value="1"/>
</dbReference>
<evidence type="ECO:0000256" key="9">
    <source>
        <dbReference type="RuleBase" id="RU363032"/>
    </source>
</evidence>
<dbReference type="CDD" id="cd06261">
    <property type="entry name" value="TM_PBP2"/>
    <property type="match status" value="1"/>
</dbReference>
<proteinExistence type="inferred from homology"/>
<dbReference type="Pfam" id="PF04069">
    <property type="entry name" value="OpuAC"/>
    <property type="match status" value="1"/>
</dbReference>
<feature type="domain" description="ABC transmembrane type-1" evidence="11">
    <location>
        <begin position="94"/>
        <end position="273"/>
    </location>
</feature>
<dbReference type="InterPro" id="IPR007210">
    <property type="entry name" value="ABC_Gly_betaine_transp_sub-bd"/>
</dbReference>
<dbReference type="CDD" id="cd13639">
    <property type="entry name" value="PBP2_OpuAC_like"/>
    <property type="match status" value="1"/>
</dbReference>
<dbReference type="Pfam" id="PF00528">
    <property type="entry name" value="BPD_transp_1"/>
    <property type="match status" value="1"/>
</dbReference>
<feature type="transmembrane region" description="Helical" evidence="9">
    <location>
        <begin position="255"/>
        <end position="273"/>
    </location>
</feature>
<comment type="similarity">
    <text evidence="8">In the N-terminal section; belongs to the binding-protein-dependent transport system permease family.</text>
</comment>
<dbReference type="PANTHER" id="PTHR47737">
    <property type="entry name" value="GLYCINE BETAINE/PROLINE BETAINE TRANSPORT SYSTEM PERMEASE PROTEIN PROW"/>
    <property type="match status" value="1"/>
</dbReference>
<keyword evidence="3" id="KW-1003">Cell membrane</keyword>
<evidence type="ECO:0000256" key="6">
    <source>
        <dbReference type="ARBA" id="ARBA00023136"/>
    </source>
</evidence>
<keyword evidence="5 9" id="KW-1133">Transmembrane helix</keyword>
<dbReference type="Gene3D" id="3.40.190.100">
    <property type="entry name" value="Glycine betaine-binding periplasmic protein, domain 2"/>
    <property type="match status" value="1"/>
</dbReference>
<feature type="region of interest" description="Disordered" evidence="10">
    <location>
        <begin position="556"/>
        <end position="576"/>
    </location>
</feature>
<keyword evidence="13" id="KW-1185">Reference proteome</keyword>
<keyword evidence="2 9" id="KW-0813">Transport</keyword>
<dbReference type="InterPro" id="IPR035906">
    <property type="entry name" value="MetI-like_sf"/>
</dbReference>
<evidence type="ECO:0000313" key="12">
    <source>
        <dbReference type="EMBL" id="AYW47403.1"/>
    </source>
</evidence>
<dbReference type="SUPFAM" id="SSF53850">
    <property type="entry name" value="Periplasmic binding protein-like II"/>
    <property type="match status" value="1"/>
</dbReference>
<keyword evidence="4 9" id="KW-0812">Transmembrane</keyword>
<comment type="similarity">
    <text evidence="9">Belongs to the binding-protein-dependent transport system permease family.</text>
</comment>
<evidence type="ECO:0000256" key="7">
    <source>
        <dbReference type="ARBA" id="ARBA00035642"/>
    </source>
</evidence>
<feature type="compositionally biased region" description="Basic and acidic residues" evidence="10">
    <location>
        <begin position="567"/>
        <end position="576"/>
    </location>
</feature>
<evidence type="ECO:0000256" key="10">
    <source>
        <dbReference type="SAM" id="MobiDB-lite"/>
    </source>
</evidence>
<dbReference type="PROSITE" id="PS50928">
    <property type="entry name" value="ABC_TM1"/>
    <property type="match status" value="1"/>
</dbReference>
<dbReference type="InterPro" id="IPR000515">
    <property type="entry name" value="MetI-like"/>
</dbReference>
<feature type="transmembrane region" description="Helical" evidence="9">
    <location>
        <begin position="141"/>
        <end position="168"/>
    </location>
</feature>
<accession>A0ABN5QV11</accession>
<reference evidence="12 13" key="1">
    <citation type="journal article" date="2012" name="Int. J. Syst. Evol. Microbiol.">
        <title>Characterization of Tetragenococcus strains from sugar thick juice reveals a novel species, Tetragenococcus osmophilus sp. nov., and divides Tetragenococcus halophilus into two subspecies, T. halophilus subsp. halophilus subsp. nov. and T. halophilus subsp. flandriensis subsp. nov.</title>
        <authorList>
            <person name="Juste A."/>
            <person name="Van Trappen S."/>
            <person name="Verreth C."/>
            <person name="Cleenwerck I."/>
            <person name="De Vos P."/>
            <person name="Lievens B."/>
            <person name="Willems K.A."/>
        </authorList>
    </citation>
    <scope>NUCLEOTIDE SEQUENCE [LARGE SCALE GENOMIC DNA]</scope>
    <source>
        <strain evidence="12 13">JCM 31126</strain>
    </source>
</reference>
<comment type="similarity">
    <text evidence="7">In the C-terminal section; belongs to the OsmX family.</text>
</comment>
<feature type="transmembrane region" description="Helical" evidence="9">
    <location>
        <begin position="94"/>
        <end position="120"/>
    </location>
</feature>
<dbReference type="Proteomes" id="UP000268310">
    <property type="component" value="Chromosome"/>
</dbReference>
<evidence type="ECO:0000256" key="5">
    <source>
        <dbReference type="ARBA" id="ARBA00022989"/>
    </source>
</evidence>
<feature type="transmembrane region" description="Helical" evidence="9">
    <location>
        <begin position="297"/>
        <end position="315"/>
    </location>
</feature>
<evidence type="ECO:0000256" key="3">
    <source>
        <dbReference type="ARBA" id="ARBA00022475"/>
    </source>
</evidence>
<dbReference type="RefSeq" id="WP_123934514.1">
    <property type="nucleotide sequence ID" value="NZ_BSUW01000001.1"/>
</dbReference>
<evidence type="ECO:0000256" key="4">
    <source>
        <dbReference type="ARBA" id="ARBA00022692"/>
    </source>
</evidence>
<dbReference type="SUPFAM" id="SSF161098">
    <property type="entry name" value="MetI-like"/>
    <property type="match status" value="1"/>
</dbReference>
<organism evidence="12 13">
    <name type="scientific">Tetragenococcus osmophilus</name>
    <dbReference type="NCBI Taxonomy" id="526944"/>
    <lineage>
        <taxon>Bacteria</taxon>
        <taxon>Bacillati</taxon>
        <taxon>Bacillota</taxon>
        <taxon>Bacilli</taxon>
        <taxon>Lactobacillales</taxon>
        <taxon>Enterococcaceae</taxon>
        <taxon>Tetragenococcus</taxon>
    </lineage>
</organism>
<evidence type="ECO:0000313" key="13">
    <source>
        <dbReference type="Proteomes" id="UP000268310"/>
    </source>
</evidence>
<gene>
    <name evidence="12" type="ORF">C7K38_02870</name>
</gene>
<dbReference type="EMBL" id="CP027783">
    <property type="protein sequence ID" value="AYW47403.1"/>
    <property type="molecule type" value="Genomic_DNA"/>
</dbReference>
<evidence type="ECO:0000256" key="8">
    <source>
        <dbReference type="ARBA" id="ARBA00035652"/>
    </source>
</evidence>
<sequence length="576" mass="63326">MIDFLENPIPIAAWVDNIVEWLTENLAVFFSIIQSIGQFLMDIMSNGLSAVPPIVMMVVLTVAAYFIFKKRWQMPVFILVGLLFIYNQDMWSDLMYTLTLVILSSLISVAVGVPIGILMSKSNKTEAIIKPILDVMQTMPGFVYLIPAVAFFGIGMVPGVFASVIFAVPPTVRLTNLGIRQVDNELKEASDSFGGTNWQKLYKLEIPLAKGSIFAGINQTIMLSLSMVVISSMIGAPGLGQGVLAAVQRSEVGSGFVYGVGIVILAIIMDRLAQRMNQSSAEKVNEHVKTPKRQKQVMRLSIAAAVVVITTLGLMTSNRSARGSITLSYINLDTELASTNVIAQVLRDEGYEVNTIALDIPVMWEAVANGEADAMVGAWPATNKTQYDMFGDQMDKLGANLENSAQTGLVVPAYMEDVESIEDLTDQADQEIVGVEPGTGTSDATDETIDAYPNLSGWEQVNSSTAAMIAELDQAIKQEEPIVVSIFAPHWIFSRYDLTMLEDPKETMGVPENIETMAREGLEEDEPEAYQILDNFQWEIDDIQSVMFEIENGAEPEEAAQNWIEENPEKVESWTE</sequence>
<protein>
    <submittedName>
        <fullName evidence="12">Glycine/betaine ABC transporter permease</fullName>
    </submittedName>
</protein>
<dbReference type="PANTHER" id="PTHR47737:SF1">
    <property type="entry name" value="GLYCINE BETAINE_PROLINE BETAINE TRANSPORT SYSTEM PERMEASE PROTEIN PROW"/>
    <property type="match status" value="1"/>
</dbReference>
<name>A0ABN5QV11_9ENTE</name>
<feature type="transmembrane region" description="Helical" evidence="9">
    <location>
        <begin position="50"/>
        <end position="67"/>
    </location>
</feature>
<evidence type="ECO:0000256" key="1">
    <source>
        <dbReference type="ARBA" id="ARBA00004141"/>
    </source>
</evidence>
<dbReference type="Gene3D" id="1.10.3720.10">
    <property type="entry name" value="MetI-like"/>
    <property type="match status" value="1"/>
</dbReference>